<evidence type="ECO:0000313" key="2">
    <source>
        <dbReference type="Proteomes" id="UP000290204"/>
    </source>
</evidence>
<comment type="caution">
    <text evidence="1">The sequence shown here is derived from an EMBL/GenBank/DDBJ whole genome shotgun (WGS) entry which is preliminary data.</text>
</comment>
<organism evidence="1 2">
    <name type="scientific">Lacibacter luteus</name>
    <dbReference type="NCBI Taxonomy" id="2508719"/>
    <lineage>
        <taxon>Bacteria</taxon>
        <taxon>Pseudomonadati</taxon>
        <taxon>Bacteroidota</taxon>
        <taxon>Chitinophagia</taxon>
        <taxon>Chitinophagales</taxon>
        <taxon>Chitinophagaceae</taxon>
        <taxon>Lacibacter</taxon>
    </lineage>
</organism>
<dbReference type="Proteomes" id="UP000290204">
    <property type="component" value="Unassembled WGS sequence"/>
</dbReference>
<dbReference type="OrthoDB" id="825403at2"/>
<dbReference type="EMBL" id="SDHW01000001">
    <property type="protein sequence ID" value="RXK62144.1"/>
    <property type="molecule type" value="Genomic_DNA"/>
</dbReference>
<evidence type="ECO:0000313" key="1">
    <source>
        <dbReference type="EMBL" id="RXK62144.1"/>
    </source>
</evidence>
<sequence length="152" mass="16803">MNTKRISAVLTLIVACALLLSFIKPAGGEGFEIYVDNTLVLRQFNQEMKQLKNIQLTASNSKSVLKVKFYHCGMTGKSRVLELKTSDQKTLKHWQFKNEEGKNFGITVAIKDILDSQKQTGSGALYLYYASKETPEGRLLAGIVGANATAKK</sequence>
<reference evidence="1 2" key="1">
    <citation type="submission" date="2019-01" db="EMBL/GenBank/DDBJ databases">
        <title>Lacibacter sp. strain TTM-7.</title>
        <authorList>
            <person name="Chen W.-M."/>
        </authorList>
    </citation>
    <scope>NUCLEOTIDE SEQUENCE [LARGE SCALE GENOMIC DNA]</scope>
    <source>
        <strain evidence="1 2">TTM-7</strain>
    </source>
</reference>
<accession>A0A4Q1CMW6</accession>
<gene>
    <name evidence="1" type="ORF">ESA94_03780</name>
</gene>
<dbReference type="RefSeq" id="WP_129129515.1">
    <property type="nucleotide sequence ID" value="NZ_SDHW01000001.1"/>
</dbReference>
<keyword evidence="2" id="KW-1185">Reference proteome</keyword>
<protein>
    <submittedName>
        <fullName evidence="1">Uncharacterized protein</fullName>
    </submittedName>
</protein>
<proteinExistence type="predicted"/>
<name>A0A4Q1CMW6_9BACT</name>
<dbReference type="AlphaFoldDB" id="A0A4Q1CMW6"/>
<dbReference type="PROSITE" id="PS51257">
    <property type="entry name" value="PROKAR_LIPOPROTEIN"/>
    <property type="match status" value="1"/>
</dbReference>